<comment type="similarity">
    <text evidence="2">Belongs to the UPF0126 family.</text>
</comment>
<evidence type="ECO:0000256" key="4">
    <source>
        <dbReference type="ARBA" id="ARBA00022692"/>
    </source>
</evidence>
<evidence type="ECO:0000313" key="10">
    <source>
        <dbReference type="EMBL" id="STO63766.1"/>
    </source>
</evidence>
<protein>
    <submittedName>
        <fullName evidence="10">Inner membrane protein</fullName>
    </submittedName>
    <submittedName>
        <fullName evidence="9">Trimeric intracellular cation channel family protein</fullName>
    </submittedName>
</protein>
<dbReference type="Pfam" id="PF03458">
    <property type="entry name" value="Gly_transporter"/>
    <property type="match status" value="2"/>
</dbReference>
<evidence type="ECO:0000256" key="1">
    <source>
        <dbReference type="ARBA" id="ARBA00004651"/>
    </source>
</evidence>
<keyword evidence="4 7" id="KW-0812">Transmembrane</keyword>
<dbReference type="AlphaFoldDB" id="A0A369ZB22"/>
<dbReference type="RefSeq" id="WP_040218735.1">
    <property type="nucleotide sequence ID" value="NZ_CALIFA010000049.1"/>
</dbReference>
<evidence type="ECO:0000256" key="3">
    <source>
        <dbReference type="ARBA" id="ARBA00022475"/>
    </source>
</evidence>
<feature type="transmembrane region" description="Helical" evidence="7">
    <location>
        <begin position="64"/>
        <end position="82"/>
    </location>
</feature>
<evidence type="ECO:0000256" key="5">
    <source>
        <dbReference type="ARBA" id="ARBA00022989"/>
    </source>
</evidence>
<evidence type="ECO:0000256" key="2">
    <source>
        <dbReference type="ARBA" id="ARBA00008193"/>
    </source>
</evidence>
<evidence type="ECO:0000256" key="7">
    <source>
        <dbReference type="SAM" id="Phobius"/>
    </source>
</evidence>
<feature type="transmembrane region" description="Helical" evidence="7">
    <location>
        <begin position="170"/>
        <end position="188"/>
    </location>
</feature>
<keyword evidence="5 7" id="KW-1133">Transmembrane helix</keyword>
<feature type="domain" description="Glycine transporter" evidence="8">
    <location>
        <begin position="91"/>
        <end position="164"/>
    </location>
</feature>
<organism evidence="9 11">
    <name type="scientific">Haemophilus parahaemolyticus</name>
    <dbReference type="NCBI Taxonomy" id="735"/>
    <lineage>
        <taxon>Bacteria</taxon>
        <taxon>Pseudomonadati</taxon>
        <taxon>Pseudomonadota</taxon>
        <taxon>Gammaproteobacteria</taxon>
        <taxon>Pasteurellales</taxon>
        <taxon>Pasteurellaceae</taxon>
        <taxon>Haemophilus</taxon>
    </lineage>
</organism>
<dbReference type="PANTHER" id="PTHR30506">
    <property type="entry name" value="INNER MEMBRANE PROTEIN"/>
    <property type="match status" value="1"/>
</dbReference>
<gene>
    <name evidence="10" type="primary">yicG</name>
    <name evidence="9" type="ORF">DPV98_07510</name>
    <name evidence="10" type="ORF">NCTC10794_00814</name>
</gene>
<accession>A0A369ZB22</accession>
<dbReference type="PANTHER" id="PTHR30506:SF3">
    <property type="entry name" value="UPF0126 INNER MEMBRANE PROTEIN YADS-RELATED"/>
    <property type="match status" value="1"/>
</dbReference>
<dbReference type="InterPro" id="IPR005115">
    <property type="entry name" value="Gly_transporter"/>
</dbReference>
<dbReference type="EMBL" id="UGHH01000002">
    <property type="protein sequence ID" value="STO63766.1"/>
    <property type="molecule type" value="Genomic_DNA"/>
</dbReference>
<comment type="subcellular location">
    <subcellularLocation>
        <location evidence="1">Cell membrane</location>
        <topology evidence="1">Multi-pass membrane protein</topology>
    </subcellularLocation>
</comment>
<evidence type="ECO:0000259" key="8">
    <source>
        <dbReference type="Pfam" id="PF03458"/>
    </source>
</evidence>
<evidence type="ECO:0000313" key="9">
    <source>
        <dbReference type="EMBL" id="RDF02680.1"/>
    </source>
</evidence>
<evidence type="ECO:0000313" key="11">
    <source>
        <dbReference type="Proteomes" id="UP000253999"/>
    </source>
</evidence>
<reference evidence="10 12" key="2">
    <citation type="submission" date="2018-06" db="EMBL/GenBank/DDBJ databases">
        <authorList>
            <consortium name="Pathogen Informatics"/>
            <person name="Doyle S."/>
        </authorList>
    </citation>
    <scope>NUCLEOTIDE SEQUENCE [LARGE SCALE GENOMIC DNA]</scope>
    <source>
        <strain evidence="10 12">NCTC10794</strain>
    </source>
</reference>
<dbReference type="Proteomes" id="UP000254867">
    <property type="component" value="Unassembled WGS sequence"/>
</dbReference>
<feature type="domain" description="Glycine transporter" evidence="8">
    <location>
        <begin position="5"/>
        <end position="79"/>
    </location>
</feature>
<keyword evidence="3" id="KW-1003">Cell membrane</keyword>
<dbReference type="Proteomes" id="UP000253999">
    <property type="component" value="Unassembled WGS sequence"/>
</dbReference>
<feature type="transmembrane region" description="Helical" evidence="7">
    <location>
        <begin position="89"/>
        <end position="109"/>
    </location>
</feature>
<feature type="transmembrane region" description="Helical" evidence="7">
    <location>
        <begin position="148"/>
        <end position="164"/>
    </location>
</feature>
<reference evidence="9 11" key="1">
    <citation type="submission" date="2018-05" db="EMBL/GenBank/DDBJ databases">
        <title>Draft Genome Sequences for a Diverse set of 7 Haemophilus Species.</title>
        <authorList>
            <person name="Nichols M."/>
            <person name="Topaz N."/>
            <person name="Wang X."/>
            <person name="Wang X."/>
            <person name="Boxrud D."/>
        </authorList>
    </citation>
    <scope>NUCLEOTIDE SEQUENCE [LARGE SCALE GENOMIC DNA]</scope>
    <source>
        <strain evidence="9 11">C2010039593</strain>
    </source>
</reference>
<dbReference type="GO" id="GO:0005886">
    <property type="term" value="C:plasma membrane"/>
    <property type="evidence" value="ECO:0007669"/>
    <property type="project" value="UniProtKB-SubCell"/>
</dbReference>
<name>A0A369ZB22_HAEPH</name>
<feature type="transmembrane region" description="Helical" evidence="7">
    <location>
        <begin position="115"/>
        <end position="136"/>
    </location>
</feature>
<proteinExistence type="inferred from homology"/>
<sequence>MLLLTLYIIGITAESITGALAAGREKMDMFGMIIISSVTAIGGGSIRDMLLGHYPLGWVKHPEYLVIVVAASIFTMFIARFLGYFRTIFLVLDALGLIVFSIIGAQVALDMGHGFVIASAAAVITGAFGGVLRDLLCNRIPLVFRKELYASISFLSCCIYVGLQELGFNHNIVVISTLVLGFGLRLLAIRFKLGLPIFEFDEAQYLGKGDLVDRLAKRKK</sequence>
<dbReference type="EMBL" id="QEQD01000007">
    <property type="protein sequence ID" value="RDF02680.1"/>
    <property type="molecule type" value="Genomic_DNA"/>
</dbReference>
<keyword evidence="6 7" id="KW-0472">Membrane</keyword>
<evidence type="ECO:0000313" key="12">
    <source>
        <dbReference type="Proteomes" id="UP000254867"/>
    </source>
</evidence>
<evidence type="ECO:0000256" key="6">
    <source>
        <dbReference type="ARBA" id="ARBA00023136"/>
    </source>
</evidence>